<dbReference type="GO" id="GO:0006508">
    <property type="term" value="P:proteolysis"/>
    <property type="evidence" value="ECO:0007669"/>
    <property type="project" value="InterPro"/>
</dbReference>
<dbReference type="InterPro" id="IPR037045">
    <property type="entry name" value="S8pro/Inhibitor_I9_sf"/>
</dbReference>
<dbReference type="InterPro" id="IPR010259">
    <property type="entry name" value="S8pro/Inhibitor_I9"/>
</dbReference>
<comment type="caution">
    <text evidence="5">The sequence shown here is derived from an EMBL/GenBank/DDBJ whole genome shotgun (WGS) entry which is preliminary data.</text>
</comment>
<reference evidence="5" key="1">
    <citation type="submission" date="2017-07" db="EMBL/GenBank/DDBJ databases">
        <title>Taro Niue Genome Assembly and Annotation.</title>
        <authorList>
            <person name="Atibalentja N."/>
            <person name="Keating K."/>
            <person name="Fields C.J."/>
        </authorList>
    </citation>
    <scope>NUCLEOTIDE SEQUENCE</scope>
    <source>
        <strain evidence="5">Niue_2</strain>
        <tissue evidence="5">Leaf</tissue>
    </source>
</reference>
<dbReference type="Gene3D" id="3.40.50.200">
    <property type="entry name" value="Peptidase S8/S53 domain"/>
    <property type="match status" value="1"/>
</dbReference>
<name>A0A843WI11_COLES</name>
<gene>
    <name evidence="5" type="ORF">Taro_037029</name>
</gene>
<dbReference type="Gene3D" id="3.30.70.80">
    <property type="entry name" value="Peptidase S8 propeptide/proteinase inhibitor I9"/>
    <property type="match status" value="1"/>
</dbReference>
<dbReference type="PANTHER" id="PTHR10795">
    <property type="entry name" value="PROPROTEIN CONVERTASE SUBTILISIN/KEXIN"/>
    <property type="match status" value="1"/>
</dbReference>
<feature type="domain" description="Inhibitor I9" evidence="4">
    <location>
        <begin position="4"/>
        <end position="78"/>
    </location>
</feature>
<keyword evidence="2" id="KW-0732">Signal</keyword>
<proteinExistence type="inferred from homology"/>
<dbReference type="Proteomes" id="UP000652761">
    <property type="component" value="Unassembled WGS sequence"/>
</dbReference>
<dbReference type="InterPro" id="IPR045051">
    <property type="entry name" value="SBT"/>
</dbReference>
<evidence type="ECO:0000313" key="5">
    <source>
        <dbReference type="EMBL" id="MQM04235.1"/>
    </source>
</evidence>
<dbReference type="EMBL" id="NMUH01003180">
    <property type="protein sequence ID" value="MQM04235.1"/>
    <property type="molecule type" value="Genomic_DNA"/>
</dbReference>
<dbReference type="InterPro" id="IPR000209">
    <property type="entry name" value="Peptidase_S8/S53_dom"/>
</dbReference>
<dbReference type="Pfam" id="PF05922">
    <property type="entry name" value="Inhibitor_I9"/>
    <property type="match status" value="1"/>
</dbReference>
<evidence type="ECO:0000313" key="6">
    <source>
        <dbReference type="Proteomes" id="UP000652761"/>
    </source>
</evidence>
<dbReference type="OrthoDB" id="687822at2759"/>
<dbReference type="InterPro" id="IPR036852">
    <property type="entry name" value="Peptidase_S8/S53_dom_sf"/>
</dbReference>
<evidence type="ECO:0000259" key="3">
    <source>
        <dbReference type="Pfam" id="PF00082"/>
    </source>
</evidence>
<protein>
    <submittedName>
        <fullName evidence="5">Uncharacterized protein</fullName>
    </submittedName>
</protein>
<dbReference type="GO" id="GO:0004252">
    <property type="term" value="F:serine-type endopeptidase activity"/>
    <property type="evidence" value="ECO:0007669"/>
    <property type="project" value="InterPro"/>
</dbReference>
<feature type="domain" description="Peptidase S8/S53" evidence="3">
    <location>
        <begin position="104"/>
        <end position="228"/>
    </location>
</feature>
<organism evidence="5 6">
    <name type="scientific">Colocasia esculenta</name>
    <name type="common">Wild taro</name>
    <name type="synonym">Arum esculentum</name>
    <dbReference type="NCBI Taxonomy" id="4460"/>
    <lineage>
        <taxon>Eukaryota</taxon>
        <taxon>Viridiplantae</taxon>
        <taxon>Streptophyta</taxon>
        <taxon>Embryophyta</taxon>
        <taxon>Tracheophyta</taxon>
        <taxon>Spermatophyta</taxon>
        <taxon>Magnoliopsida</taxon>
        <taxon>Liliopsida</taxon>
        <taxon>Araceae</taxon>
        <taxon>Aroideae</taxon>
        <taxon>Colocasieae</taxon>
        <taxon>Colocasia</taxon>
    </lineage>
</organism>
<dbReference type="AlphaFoldDB" id="A0A843WI11"/>
<keyword evidence="6" id="KW-1185">Reference proteome</keyword>
<dbReference type="Pfam" id="PF00082">
    <property type="entry name" value="Peptidase_S8"/>
    <property type="match status" value="1"/>
</dbReference>
<evidence type="ECO:0000259" key="4">
    <source>
        <dbReference type="Pfam" id="PF05922"/>
    </source>
</evidence>
<evidence type="ECO:0000256" key="1">
    <source>
        <dbReference type="ARBA" id="ARBA00011073"/>
    </source>
</evidence>
<dbReference type="SUPFAM" id="SSF52743">
    <property type="entry name" value="Subtilisin-like"/>
    <property type="match status" value="1"/>
</dbReference>
<comment type="similarity">
    <text evidence="1">Belongs to the peptidase S8 family.</text>
</comment>
<accession>A0A843WI11</accession>
<evidence type="ECO:0000256" key="2">
    <source>
        <dbReference type="ARBA" id="ARBA00022729"/>
    </source>
</evidence>
<sequence length="313" mass="33724">MSRMPASFPHHLDWYASIVRSVSVKPDESESAAADRIIYSYEIAFHGFAARLSEEEAALLEQQHGVVAVFPEVVYKLHTTRSPGFLGLQLEAFMGVWANAISSHDVIVGVLDTGIWPESLSFSDAGMGPVLAWWKGACEVGGDFASKHCNRTIVGARTFYRSYKASAGVIDEREKTPRDRDGHGTHTAATVAGSAVPNASLLGYAPGTARGMAPAVRVAAYKVCWPRGPGGASAPTYCQRWTGPWTTGWTCCPSPSVAGSHPTTRTAYLWRRLGPMGHGGGDVRGRALRGTTVAQLLLRNSSNSKYQFVFFSS</sequence>